<name>A0ABR0ENF7_ZASCE</name>
<comment type="caution">
    <text evidence="1">The sequence shown here is derived from an EMBL/GenBank/DDBJ whole genome shotgun (WGS) entry which is preliminary data.</text>
</comment>
<dbReference type="PANTHER" id="PTHR47843:SF5">
    <property type="entry name" value="BTB_POZ DOMAIN PROTEIN"/>
    <property type="match status" value="1"/>
</dbReference>
<protein>
    <recommendedName>
        <fullName evidence="3">BTB domain-containing protein</fullName>
    </recommendedName>
</protein>
<reference evidence="1 2" key="1">
    <citation type="journal article" date="2023" name="G3 (Bethesda)">
        <title>A chromosome-level genome assembly of Zasmidium syzygii isolated from banana leaves.</title>
        <authorList>
            <person name="van Westerhoven A.C."/>
            <person name="Mehrabi R."/>
            <person name="Talebi R."/>
            <person name="Steentjes M.B.F."/>
            <person name="Corcolon B."/>
            <person name="Chong P.A."/>
            <person name="Kema G.H.J."/>
            <person name="Seidl M.F."/>
        </authorList>
    </citation>
    <scope>NUCLEOTIDE SEQUENCE [LARGE SCALE GENOMIC DNA]</scope>
    <source>
        <strain evidence="1 2">P124</strain>
    </source>
</reference>
<gene>
    <name evidence="1" type="ORF">PRZ48_006551</name>
</gene>
<organism evidence="1 2">
    <name type="scientific">Zasmidium cellare</name>
    <name type="common">Wine cellar mold</name>
    <name type="synonym">Racodium cellare</name>
    <dbReference type="NCBI Taxonomy" id="395010"/>
    <lineage>
        <taxon>Eukaryota</taxon>
        <taxon>Fungi</taxon>
        <taxon>Dikarya</taxon>
        <taxon>Ascomycota</taxon>
        <taxon>Pezizomycotina</taxon>
        <taxon>Dothideomycetes</taxon>
        <taxon>Dothideomycetidae</taxon>
        <taxon>Mycosphaerellales</taxon>
        <taxon>Mycosphaerellaceae</taxon>
        <taxon>Zasmidium</taxon>
    </lineage>
</organism>
<sequence>MASTTPLKSNREKLINGIEGLYKSDWNSDLVIKGGSGKEWKVHTIIVCLQSKVFKTKCKNEWQVSDNNGTYTPKPGAFTDSLLSLKKDSQQKVIELTDEPDLLIDQLVRFLYLAKYDAKFCKTTESPWGPMQFHLKMFIAADKYDIQDLAGYAKQEFLSKLERVDSPADRRDFIHAVYELYQASPASETELRAKAVEVGTSNSYVLLDDGLKEEDGKENDLTFHRLLREIPEFGDQVVVALSAAFAEKKKNSVGTATYRCEGCRSQFVITNGRCDVKIHCPECRKAARKLW</sequence>
<dbReference type="PANTHER" id="PTHR47843">
    <property type="entry name" value="BTB DOMAIN-CONTAINING PROTEIN-RELATED"/>
    <property type="match status" value="1"/>
</dbReference>
<evidence type="ECO:0000313" key="2">
    <source>
        <dbReference type="Proteomes" id="UP001305779"/>
    </source>
</evidence>
<dbReference type="Proteomes" id="UP001305779">
    <property type="component" value="Unassembled WGS sequence"/>
</dbReference>
<dbReference type="EMBL" id="JAXOVC010000004">
    <property type="protein sequence ID" value="KAK4503124.1"/>
    <property type="molecule type" value="Genomic_DNA"/>
</dbReference>
<evidence type="ECO:0000313" key="1">
    <source>
        <dbReference type="EMBL" id="KAK4503124.1"/>
    </source>
</evidence>
<dbReference type="InterPro" id="IPR011333">
    <property type="entry name" value="SKP1/BTB/POZ_sf"/>
</dbReference>
<accession>A0ABR0ENF7</accession>
<keyword evidence="2" id="KW-1185">Reference proteome</keyword>
<dbReference type="SUPFAM" id="SSF54695">
    <property type="entry name" value="POZ domain"/>
    <property type="match status" value="1"/>
</dbReference>
<proteinExistence type="predicted"/>
<evidence type="ECO:0008006" key="3">
    <source>
        <dbReference type="Google" id="ProtNLM"/>
    </source>
</evidence>
<dbReference type="Gene3D" id="3.30.710.10">
    <property type="entry name" value="Potassium Channel Kv1.1, Chain A"/>
    <property type="match status" value="1"/>
</dbReference>